<dbReference type="AlphaFoldDB" id="A0A139RCV7"/>
<gene>
    <name evidence="1" type="ORF">SINDD18_01388</name>
</gene>
<reference evidence="1 2" key="1">
    <citation type="submission" date="2016-01" db="EMBL/GenBank/DDBJ databases">
        <title>Highly variable Streptococcus oralis are common among viridans streptococci isolated from primates.</title>
        <authorList>
            <person name="Denapaite D."/>
            <person name="Rieger M."/>
            <person name="Koendgen S."/>
            <person name="Brueckner R."/>
            <person name="Ochigava I."/>
            <person name="Kappeler P."/>
            <person name="Maetz-Rensing K."/>
            <person name="Leendertz F."/>
            <person name="Hakenbeck R."/>
        </authorList>
    </citation>
    <scope>NUCLEOTIDE SEQUENCE [LARGE SCALE GENOMIC DNA]</scope>
    <source>
        <strain evidence="1 2">DD18</strain>
    </source>
</reference>
<evidence type="ECO:0000313" key="2">
    <source>
        <dbReference type="Proteomes" id="UP000072578"/>
    </source>
</evidence>
<protein>
    <recommendedName>
        <fullName evidence="3">CD-NTase associated protein 4-like DNA endonuclease domain-containing protein</fullName>
    </recommendedName>
</protein>
<evidence type="ECO:0008006" key="3">
    <source>
        <dbReference type="Google" id="ProtNLM"/>
    </source>
</evidence>
<comment type="caution">
    <text evidence="1">The sequence shown here is derived from an EMBL/GenBank/DDBJ whole genome shotgun (WGS) entry which is preliminary data.</text>
</comment>
<accession>A0A139RCV7</accession>
<dbReference type="PATRIC" id="fig|68892.8.peg.1528"/>
<dbReference type="Proteomes" id="UP000072578">
    <property type="component" value="Unassembled WGS sequence"/>
</dbReference>
<sequence>MTTHHKNTNATSSAFGWDFQYNLALYLVMDQDLTQVEKFKVEGPTEDIEIYFRNKEPIYIQAKAQENPYSSSTTNQHLNNAINSLINTVDKVNEKYSEVIYGNNIEIPIRANKYPNLFQGARVNLSYVELPETHKKKIDSIFNKTTVVIDFEKLKQNIRILKITFHGSDDETRYRHIREKVIDRLDEIGFPRFKASKIFSNLQNEFKNNASRRVDLTIKDLGWLIILHSINIEENMVYELFDIPKINETSLKTDLSELILNKSLDFEFVTSVTTEFNKFSLSYPTRRDMVENFIKEHYTRFQDDILNLHDKISSHLLEDLTKVILFQILSSNSDIDRIRRGLDI</sequence>
<evidence type="ECO:0000313" key="1">
    <source>
        <dbReference type="EMBL" id="KXU12599.1"/>
    </source>
</evidence>
<name>A0A139RCV7_9STRE</name>
<proteinExistence type="predicted"/>
<organism evidence="1 2">
    <name type="scientific">Streptococcus infantis</name>
    <dbReference type="NCBI Taxonomy" id="68892"/>
    <lineage>
        <taxon>Bacteria</taxon>
        <taxon>Bacillati</taxon>
        <taxon>Bacillota</taxon>
        <taxon>Bacilli</taxon>
        <taxon>Lactobacillales</taxon>
        <taxon>Streptococcaceae</taxon>
        <taxon>Streptococcus</taxon>
    </lineage>
</organism>
<dbReference type="EMBL" id="LQZF01000144">
    <property type="protein sequence ID" value="KXU12599.1"/>
    <property type="molecule type" value="Genomic_DNA"/>
</dbReference>
<dbReference type="RefSeq" id="WP_061863651.1">
    <property type="nucleotide sequence ID" value="NZ_KQ970822.1"/>
</dbReference>